<dbReference type="Gene3D" id="3.40.1700.10">
    <property type="entry name" value="DNA integrity scanning protein, DisA, N-terminal domain"/>
    <property type="match status" value="1"/>
</dbReference>
<dbReference type="InterPro" id="IPR038331">
    <property type="entry name" value="DisA_sf"/>
</dbReference>
<dbReference type="Pfam" id="PF10635">
    <property type="entry name" value="DisA-linker"/>
    <property type="match status" value="1"/>
</dbReference>
<proteinExistence type="predicted"/>
<dbReference type="PROSITE" id="PS51794">
    <property type="entry name" value="DAC"/>
    <property type="match status" value="1"/>
</dbReference>
<evidence type="ECO:0000256" key="5">
    <source>
        <dbReference type="ARBA" id="ARBA00022840"/>
    </source>
</evidence>
<protein>
    <submittedName>
        <fullName evidence="7">DNA integrity scanning diadenylate cyclase DisA</fullName>
        <ecNumber evidence="7">2.7.7.85</ecNumber>
    </submittedName>
</protein>
<feature type="domain" description="DAC" evidence="6">
    <location>
        <begin position="14"/>
        <end position="154"/>
    </location>
</feature>
<evidence type="ECO:0000259" key="6">
    <source>
        <dbReference type="PROSITE" id="PS51794"/>
    </source>
</evidence>
<keyword evidence="5" id="KW-0067">ATP-binding</keyword>
<dbReference type="InterPro" id="IPR018906">
    <property type="entry name" value="DNA_integrity_scan_DisA_link"/>
</dbReference>
<dbReference type="InterPro" id="IPR003390">
    <property type="entry name" value="DNA_integrity_scan_DisA_N"/>
</dbReference>
<sequence>MDTGQFEAIGADRDTRLEDAIKKTAPGTALRHALDMIIAGHMGALICVGDTDNVLAAGDDGFKLDVSFTANRLFELCKMDGAIVVDKDLTKILRANYHLNPNPSLPTSETGTRHRTAARMSLLTHATVISVSERRAVVNVYVDGKGFELKPVSDIMASVNQIVVAMQNTRQQLDRSLLRLTSLELDNFVTLGDVTSILYLFEVLMTAGEELNDCIIQLGSEGKITLMQREEFLGGMDEAYTLMIRDYAADSSEENALAIRRRLHETDNTKIRSAKSVAKILGFTDERGEDSVMTPLGLRTLSRVPVVREGMADKIVDQYGSLQEILEAVDDDPSRLGEIGVKNPGVLANSLHRMWGKGE</sequence>
<dbReference type="PANTHER" id="PTHR34185">
    <property type="entry name" value="DIADENYLATE CYCLASE"/>
    <property type="match status" value="1"/>
</dbReference>
<dbReference type="RefSeq" id="WP_117205693.1">
    <property type="nucleotide sequence ID" value="NZ_JAZOPI010000095.1"/>
</dbReference>
<dbReference type="SUPFAM" id="SSF143597">
    <property type="entry name" value="YojJ-like"/>
    <property type="match status" value="1"/>
</dbReference>
<evidence type="ECO:0000256" key="2">
    <source>
        <dbReference type="ARBA" id="ARBA00022679"/>
    </source>
</evidence>
<dbReference type="InterPro" id="IPR050338">
    <property type="entry name" value="DisA"/>
</dbReference>
<dbReference type="EC" id="2.7.7.85" evidence="7"/>
<gene>
    <name evidence="7" type="primary">disA</name>
    <name evidence="7" type="ORF">AAAT05_02900</name>
</gene>
<evidence type="ECO:0000313" key="7">
    <source>
        <dbReference type="EMBL" id="MEQ2637295.1"/>
    </source>
</evidence>
<reference evidence="7 8" key="1">
    <citation type="submission" date="2024-04" db="EMBL/GenBank/DDBJ databases">
        <title>Human intestinal bacterial collection.</title>
        <authorList>
            <person name="Pauvert C."/>
            <person name="Hitch T.C.A."/>
            <person name="Clavel T."/>
        </authorList>
    </citation>
    <scope>NUCLEOTIDE SEQUENCE [LARGE SCALE GENOMIC DNA]</scope>
    <source>
        <strain evidence="7 8">CLA-AA-H197</strain>
    </source>
</reference>
<dbReference type="InterPro" id="IPR036888">
    <property type="entry name" value="DNA_integrity_DisA_N_sf"/>
</dbReference>
<organism evidence="7 8">
    <name type="scientific">Paratractidigestivibacter faecalis</name>
    <dbReference type="NCBI Taxonomy" id="2292441"/>
    <lineage>
        <taxon>Bacteria</taxon>
        <taxon>Bacillati</taxon>
        <taxon>Actinomycetota</taxon>
        <taxon>Coriobacteriia</taxon>
        <taxon>Coriobacteriales</taxon>
        <taxon>Atopobiaceae</taxon>
        <taxon>Paratractidigestivibacter</taxon>
    </lineage>
</organism>
<dbReference type="EMBL" id="JBBNGS010000004">
    <property type="protein sequence ID" value="MEQ2637295.1"/>
    <property type="molecule type" value="Genomic_DNA"/>
</dbReference>
<evidence type="ECO:0000256" key="3">
    <source>
        <dbReference type="ARBA" id="ARBA00022695"/>
    </source>
</evidence>
<dbReference type="Pfam" id="PF02457">
    <property type="entry name" value="DAC"/>
    <property type="match status" value="1"/>
</dbReference>
<keyword evidence="4" id="KW-0547">Nucleotide-binding</keyword>
<comment type="catalytic activity">
    <reaction evidence="1">
        <text>2 ATP = 3',3'-c-di-AMP + 2 diphosphate</text>
        <dbReference type="Rhea" id="RHEA:35655"/>
        <dbReference type="ChEBI" id="CHEBI:30616"/>
        <dbReference type="ChEBI" id="CHEBI:33019"/>
        <dbReference type="ChEBI" id="CHEBI:71500"/>
        <dbReference type="EC" id="2.7.7.85"/>
    </reaction>
</comment>
<evidence type="ECO:0000256" key="4">
    <source>
        <dbReference type="ARBA" id="ARBA00022741"/>
    </source>
</evidence>
<keyword evidence="2 7" id="KW-0808">Transferase</keyword>
<comment type="caution">
    <text evidence="7">The sequence shown here is derived from an EMBL/GenBank/DDBJ whole genome shotgun (WGS) entry which is preliminary data.</text>
</comment>
<dbReference type="Gene3D" id="1.20.1260.110">
    <property type="entry name" value="DNA integrity scanning linker region"/>
    <property type="match status" value="1"/>
</dbReference>
<keyword evidence="3 7" id="KW-0548">Nucleotidyltransferase</keyword>
<name>A0ABV1IG79_9ACTN</name>
<evidence type="ECO:0000256" key="1">
    <source>
        <dbReference type="ARBA" id="ARBA00000877"/>
    </source>
</evidence>
<dbReference type="PANTHER" id="PTHR34185:SF3">
    <property type="entry name" value="DNA INTEGRITY SCANNING PROTEIN DISA"/>
    <property type="match status" value="1"/>
</dbReference>
<dbReference type="GO" id="GO:0106408">
    <property type="term" value="F:diadenylate cyclase activity"/>
    <property type="evidence" value="ECO:0007669"/>
    <property type="project" value="UniProtKB-EC"/>
</dbReference>
<dbReference type="NCBIfam" id="NF010009">
    <property type="entry name" value="PRK13482.1"/>
    <property type="match status" value="1"/>
</dbReference>
<keyword evidence="8" id="KW-1185">Reference proteome</keyword>
<dbReference type="Proteomes" id="UP001478817">
    <property type="component" value="Unassembled WGS sequence"/>
</dbReference>
<dbReference type="GeneID" id="98644336"/>
<evidence type="ECO:0000313" key="8">
    <source>
        <dbReference type="Proteomes" id="UP001478817"/>
    </source>
</evidence>
<accession>A0ABV1IG79</accession>